<proteinExistence type="predicted"/>
<dbReference type="Proteomes" id="UP001152604">
    <property type="component" value="Unassembled WGS sequence"/>
</dbReference>
<evidence type="ECO:0008006" key="4">
    <source>
        <dbReference type="Google" id="ProtNLM"/>
    </source>
</evidence>
<protein>
    <recommendedName>
        <fullName evidence="4">Lytic murein transglycosylase</fullName>
    </recommendedName>
</protein>
<dbReference type="EMBL" id="CAKXZS010000018">
    <property type="protein sequence ID" value="CAH2400572.1"/>
    <property type="molecule type" value="Genomic_DNA"/>
</dbReference>
<name>A0ABN8JTH4_9HYPH</name>
<organism evidence="2 3">
    <name type="scientific">Mesorhizobium ventifaucium</name>
    <dbReference type="NCBI Taxonomy" id="666020"/>
    <lineage>
        <taxon>Bacteria</taxon>
        <taxon>Pseudomonadati</taxon>
        <taxon>Pseudomonadota</taxon>
        <taxon>Alphaproteobacteria</taxon>
        <taxon>Hyphomicrobiales</taxon>
        <taxon>Phyllobacteriaceae</taxon>
        <taxon>Mesorhizobium</taxon>
    </lineage>
</organism>
<keyword evidence="3" id="KW-1185">Reference proteome</keyword>
<comment type="caution">
    <text evidence="2">The sequence shown here is derived from an EMBL/GenBank/DDBJ whole genome shotgun (WGS) entry which is preliminary data.</text>
</comment>
<sequence length="75" mass="7816">MTAMVRVKGLEPPHLAAAGPKPAASTNSATRAPALPLQAPDTWRKTVPESVPGVPVLCPGTFSVLPNYAMKSTQH</sequence>
<feature type="region of interest" description="Disordered" evidence="1">
    <location>
        <begin position="1"/>
        <end position="33"/>
    </location>
</feature>
<reference evidence="2" key="1">
    <citation type="submission" date="2022-03" db="EMBL/GenBank/DDBJ databases">
        <authorList>
            <person name="Brunel B."/>
        </authorList>
    </citation>
    <scope>NUCLEOTIDE SEQUENCE</scope>
    <source>
        <strain evidence="2">STM4922sample</strain>
    </source>
</reference>
<accession>A0ABN8JTH4</accession>
<evidence type="ECO:0000313" key="3">
    <source>
        <dbReference type="Proteomes" id="UP001152604"/>
    </source>
</evidence>
<evidence type="ECO:0000313" key="2">
    <source>
        <dbReference type="EMBL" id="CAH2400572.1"/>
    </source>
</evidence>
<gene>
    <name evidence="2" type="ORF">MES4922_250071</name>
</gene>
<evidence type="ECO:0000256" key="1">
    <source>
        <dbReference type="SAM" id="MobiDB-lite"/>
    </source>
</evidence>